<dbReference type="AlphaFoldDB" id="A0A8E6EV03"/>
<feature type="compositionally biased region" description="Polar residues" evidence="1">
    <location>
        <begin position="9"/>
        <end position="20"/>
    </location>
</feature>
<accession>A0A8E6EV03</accession>
<protein>
    <submittedName>
        <fullName evidence="2">Uncharacterized protein</fullName>
    </submittedName>
</protein>
<reference evidence="2" key="1">
    <citation type="submission" date="2021-05" db="EMBL/GenBank/DDBJ databases">
        <title>Complete genome sequence of the cellulolytic planctomycete Telmatocola sphagniphila SP2T and characterization of the first cellulase from planctomycetes.</title>
        <authorList>
            <person name="Rakitin A.L."/>
            <person name="Beletsky A.V."/>
            <person name="Naumoff D.G."/>
            <person name="Kulichevskaya I.S."/>
            <person name="Mardanov A.V."/>
            <person name="Ravin N.V."/>
            <person name="Dedysh S.N."/>
        </authorList>
    </citation>
    <scope>NUCLEOTIDE SEQUENCE</scope>
    <source>
        <strain evidence="2">SP2T</strain>
    </source>
</reference>
<name>A0A8E6EV03_9BACT</name>
<proteinExistence type="predicted"/>
<evidence type="ECO:0000313" key="2">
    <source>
        <dbReference type="EMBL" id="QVL32080.1"/>
    </source>
</evidence>
<evidence type="ECO:0000256" key="1">
    <source>
        <dbReference type="SAM" id="MobiDB-lite"/>
    </source>
</evidence>
<dbReference type="RefSeq" id="WP_213496697.1">
    <property type="nucleotide sequence ID" value="NZ_CP074694.1"/>
</dbReference>
<dbReference type="EMBL" id="CP074694">
    <property type="protein sequence ID" value="QVL32080.1"/>
    <property type="molecule type" value="Genomic_DNA"/>
</dbReference>
<feature type="region of interest" description="Disordered" evidence="1">
    <location>
        <begin position="1"/>
        <end position="40"/>
    </location>
</feature>
<organism evidence="2 3">
    <name type="scientific">Telmatocola sphagniphila</name>
    <dbReference type="NCBI Taxonomy" id="1123043"/>
    <lineage>
        <taxon>Bacteria</taxon>
        <taxon>Pseudomonadati</taxon>
        <taxon>Planctomycetota</taxon>
        <taxon>Planctomycetia</taxon>
        <taxon>Gemmatales</taxon>
        <taxon>Gemmataceae</taxon>
    </lineage>
</organism>
<keyword evidence="3" id="KW-1185">Reference proteome</keyword>
<dbReference type="KEGG" id="tsph:KIH39_25125"/>
<gene>
    <name evidence="2" type="ORF">KIH39_25125</name>
</gene>
<evidence type="ECO:0000313" key="3">
    <source>
        <dbReference type="Proteomes" id="UP000676194"/>
    </source>
</evidence>
<sequence>MKIIDTLPQPESQDQVQLASEESFPASDPPSRSVVTGIGGPIRKSEMLEAELDSHVKGVAR</sequence>
<dbReference type="Proteomes" id="UP000676194">
    <property type="component" value="Chromosome"/>
</dbReference>